<keyword evidence="1" id="KW-0433">Leucine-rich repeat</keyword>
<dbReference type="GO" id="GO:1902412">
    <property type="term" value="P:regulation of mitotic cytokinesis"/>
    <property type="evidence" value="ECO:0007669"/>
    <property type="project" value="TreeGrafter"/>
</dbReference>
<comment type="caution">
    <text evidence="4">The sequence shown here is derived from an EMBL/GenBank/DDBJ whole genome shotgun (WGS) entry which is preliminary data.</text>
</comment>
<feature type="compositionally biased region" description="Polar residues" evidence="3">
    <location>
        <begin position="423"/>
        <end position="450"/>
    </location>
</feature>
<feature type="compositionally biased region" description="Pro residues" evidence="3">
    <location>
        <begin position="1378"/>
        <end position="1404"/>
    </location>
</feature>
<evidence type="ECO:0000256" key="1">
    <source>
        <dbReference type="ARBA" id="ARBA00022614"/>
    </source>
</evidence>
<feature type="compositionally biased region" description="Polar residues" evidence="3">
    <location>
        <begin position="395"/>
        <end position="413"/>
    </location>
</feature>
<accession>A0A8T8SUR0</accession>
<feature type="compositionally biased region" description="Polar residues" evidence="3">
    <location>
        <begin position="1038"/>
        <end position="1047"/>
    </location>
</feature>
<dbReference type="InterPro" id="IPR003591">
    <property type="entry name" value="Leu-rich_rpt_typical-subtyp"/>
</dbReference>
<dbReference type="EMBL" id="LWDF02000437">
    <property type="protein sequence ID" value="KAE8248667.1"/>
    <property type="molecule type" value="Genomic_DNA"/>
</dbReference>
<feature type="compositionally biased region" description="Acidic residues" evidence="3">
    <location>
        <begin position="568"/>
        <end position="581"/>
    </location>
</feature>
<protein>
    <recommendedName>
        <fullName evidence="6">Septation initiation network scaffold protein cdc11</fullName>
    </recommendedName>
</protein>
<feature type="compositionally biased region" description="Low complexity" evidence="3">
    <location>
        <begin position="476"/>
        <end position="498"/>
    </location>
</feature>
<feature type="compositionally biased region" description="Basic and acidic residues" evidence="3">
    <location>
        <begin position="1884"/>
        <end position="1893"/>
    </location>
</feature>
<dbReference type="SUPFAM" id="SSF52058">
    <property type="entry name" value="L domain-like"/>
    <property type="match status" value="1"/>
</dbReference>
<feature type="compositionally biased region" description="Basic and acidic residues" evidence="3">
    <location>
        <begin position="1474"/>
        <end position="1484"/>
    </location>
</feature>
<dbReference type="PANTHER" id="PTHR47566">
    <property type="match status" value="1"/>
</dbReference>
<dbReference type="InterPro" id="IPR052574">
    <property type="entry name" value="CDIRP"/>
</dbReference>
<feature type="compositionally biased region" description="Basic and acidic residues" evidence="3">
    <location>
        <begin position="56"/>
        <end position="93"/>
    </location>
</feature>
<evidence type="ECO:0008006" key="6">
    <source>
        <dbReference type="Google" id="ProtNLM"/>
    </source>
</evidence>
<feature type="compositionally biased region" description="Basic and acidic residues" evidence="3">
    <location>
        <begin position="9"/>
        <end position="22"/>
    </location>
</feature>
<feature type="region of interest" description="Disordered" evidence="3">
    <location>
        <begin position="941"/>
        <end position="975"/>
    </location>
</feature>
<dbReference type="GO" id="GO:0061499">
    <property type="term" value="C:outer plaque of mitotic spindle pole body"/>
    <property type="evidence" value="ECO:0007669"/>
    <property type="project" value="TreeGrafter"/>
</dbReference>
<sequence>MADDSNNDQLRKPRASEDRDAGMDDNDSIGSGRSSVRVGDPALQNALAALEEFDQSEMRHEYEEQLRSVDRSSSEQEKTRERLRYYEDQSPLREDEEEEYDDNDHTGTMDDSRRVMDQSIDDEGHERTPYYDDDENEISRESQRQPLEDDAHDQVEEQDGMEEVEAEEAAEEEEGEEEGGVEEEEDEEPEQNVSGGVDATMIYNPDASLLPPILRPAWQRGSPEPRSYGQYNANSSTPRRDQQGARSPAKNHAFYQDKLGGDIFSPIKLQRMFNPPTPPSADSASPDVTFDAPGPSQPNPFRSSNRAHEEEEEQPSQRPEDSPNSNRDTPAVSPRKGDTTSADEGEVEAVLGSLNKVPVAFSKPVTPEPQSIVSTTQPQPIVSTPESYRTDSTPKARPTANSPQPQRAVTTPERSAIAAPQPETASSSHTASIEQTGGQSTSMTGKSSTAGVPFAPLTPRKPMKLFSRGTPMFVFRASPSPSARTSASRSSGGSAGPRLTVARDSDSSGSAPPGGGQFEVGAGARTPSDFVRKLQRMRSMGRLRGSAQRPSRRSIHPERLGGRRSVEELGEALEEEDEDEREAEHSAMRSKSISGVPSSSTPSPSVVRIGFMQEHGLSARQETSRSVADDDQWRSATEREHKRMKIAVDEPRIRSRSASLDEEAKFLSRSLAEAEASPESLEESRRTDHAGANLSAVDHAAPTPDRSAHSTSDDGRGSDRGQVYLSQHAEQQAHVVWNRHSMGPDPFRHEDENEHSLMVGAMPGLRLGVSAGPPRDYVREAPSFMQLIRQQGLGSDAMTITTTRSALGSGLGSGTTSGSASVPASVAASGSGPMSRTQSASSVTGTIASNNAGKHRGMADEFASEPLRGSLTEDPAVDQEALTQFSFRIPLPAGMRNRSVSYNATGGPNSSLAKAGFGPRYPSQFGIDISEDEVDAALGGTGRDQEYLPQTNLEQRRVQSAPARVPGRSPSKTVSFAGLSPRRVAFSKTVASTRQSPRKLLRQFSAAAEVEWELAEEEEDQVLVQEQQQPEQHIEESGNLSSLQQRSPVEAPGESPADQIQALIERKTSAGSSDPLRKSTLVHISPEEFNMPIEALENVLGQGRMTFDRNAGKWVKNKSRSRANSEVDKRSVATSRSGPQVVSNSSDSQEGMSELEAGSDEAKPKSASSRTTTEEQRSQEGGQSVSHASSDSTPDPFKNIESFSHSGKFSSRRVISPIRNEASISQVAERSQEPTVPPAAEVTARDAWPRESTPPVSVPSPAPPTRVDDVGSHSENSGTGTQARFKEFAAHDWRNSHTPAAAAAYANRPKYSSLLRQEVKLMQSASTASVAGSDVDGPTSPARLLDVAAALAQEYSVETPELIEEADRTVVGQRDPVPALPAPQARPPSPPPRASPSPQAPPSPYKSEQPQSPSPLKPILITRSPTKSALASTPHQSPTKNLRDDTRRSISFCDTPRASQLNRRRQEIDEDAESVVHDVPHRPESLTPRRLNVADVSIGQVSARTMEIAQAIQHLAELTLTQDDPDPSDVGDTSALALFKGADALSSRRQYGREDGGHMTLATNASFSVARDRIVELIADVAPWEEHWEEMEEIDLSGRRVDTVLRLRDFCPALESVNLNRNELSYLTGLPTGVRVLKAAENRLSNMTLFDHLRHLETLDISGNQLTSLRNLESLTRLKDLKANDNAITDVRGLLSLTALRRLSLRGNKLTHFDAASLDAGHLERLDLSRNSIRMVASLYRLRDLRELNLDHNALLNIDLGPKMARLRILRISFNPELSHLDVLPARKLNTLYVDGCSIAKVDHLGALNGLENFSIRQQATGAVHWRADETRDAKRLFFSGNAFIGGLMGYQDGDADASDNSDASRSSDSHSTIPKANSRKRSHPDASGKLRDPTTISPPITLFTLVYLELSGCQLTAFPAALPSQLPNLRHLNLDHNLFTTLPGLQALTRLKRLSLVGCRIRSSQSILRAVQGLPELLVLDTRMNPCTLGLYPPVIVVSPLAPTPHGSGADGRAMSHVEAALPPIPNPEVAQPDVLPHNLRKAQREQKEQRQRAEKSFFHKRSSALDPLEGSSAEESEADARSSTMASTVTDDNEGVNANAPSRKRKLERAAAAAGAPVGAKVSSSRPGNTKAASSSSPTTSSALFLASDARFLKTLPLKFIQRRQAHRGLLALGCPALVWLDGLVVEWAEVEVAQEFVEALRADRETRQQDAGPSSRRPSRTMGNEAERESTGRGTETDFWMPPRDFRLDDQQQFHSLP</sequence>
<feature type="region of interest" description="Disordered" evidence="3">
    <location>
        <begin position="2207"/>
        <end position="2261"/>
    </location>
</feature>
<feature type="compositionally biased region" description="Basic and acidic residues" evidence="3">
    <location>
        <begin position="137"/>
        <end position="155"/>
    </location>
</feature>
<feature type="compositionally biased region" description="Basic and acidic residues" evidence="3">
    <location>
        <begin position="706"/>
        <end position="719"/>
    </location>
</feature>
<dbReference type="Gene3D" id="3.80.10.10">
    <property type="entry name" value="Ribonuclease Inhibitor"/>
    <property type="match status" value="2"/>
</dbReference>
<feature type="compositionally biased region" description="Low complexity" evidence="3">
    <location>
        <begin position="1022"/>
        <end position="1031"/>
    </location>
</feature>
<keyword evidence="5" id="KW-1185">Reference proteome</keyword>
<evidence type="ECO:0000256" key="2">
    <source>
        <dbReference type="ARBA" id="ARBA00022737"/>
    </source>
</evidence>
<gene>
    <name evidence="4" type="ORF">A4X13_0g5517</name>
</gene>
<feature type="region of interest" description="Disordered" evidence="3">
    <location>
        <begin position="2043"/>
        <end position="2142"/>
    </location>
</feature>
<feature type="compositionally biased region" description="Basic and acidic residues" evidence="3">
    <location>
        <begin position="627"/>
        <end position="653"/>
    </location>
</feature>
<dbReference type="SMART" id="SM00365">
    <property type="entry name" value="LRR_SD22"/>
    <property type="match status" value="4"/>
</dbReference>
<feature type="region of interest" description="Disordered" evidence="3">
    <location>
        <begin position="808"/>
        <end position="856"/>
    </location>
</feature>
<dbReference type="Proteomes" id="UP000077521">
    <property type="component" value="Unassembled WGS sequence"/>
</dbReference>
<evidence type="ECO:0000313" key="5">
    <source>
        <dbReference type="Proteomes" id="UP000077521"/>
    </source>
</evidence>
<feature type="compositionally biased region" description="Polar residues" evidence="3">
    <location>
        <begin position="1132"/>
        <end position="1151"/>
    </location>
</feature>
<dbReference type="InterPro" id="IPR001611">
    <property type="entry name" value="Leu-rich_rpt"/>
</dbReference>
<feature type="compositionally biased region" description="Low complexity" evidence="3">
    <location>
        <begin position="30"/>
        <end position="39"/>
    </location>
</feature>
<feature type="compositionally biased region" description="Low complexity" evidence="3">
    <location>
        <begin position="2112"/>
        <end position="2122"/>
    </location>
</feature>
<feature type="region of interest" description="Disordered" evidence="3">
    <location>
        <begin position="1108"/>
        <end position="1281"/>
    </location>
</feature>
<keyword evidence="2" id="KW-0677">Repeat</keyword>
<dbReference type="GO" id="GO:0031028">
    <property type="term" value="P:septation initiation signaling"/>
    <property type="evidence" value="ECO:0007669"/>
    <property type="project" value="TreeGrafter"/>
</dbReference>
<feature type="compositionally biased region" description="Polar residues" evidence="3">
    <location>
        <begin position="368"/>
        <end position="387"/>
    </location>
</feature>
<feature type="compositionally biased region" description="Acidic residues" evidence="3">
    <location>
        <begin position="156"/>
        <end position="190"/>
    </location>
</feature>
<dbReference type="SMART" id="SM00369">
    <property type="entry name" value="LRR_TYP"/>
    <property type="match status" value="6"/>
</dbReference>
<feature type="compositionally biased region" description="Basic and acidic residues" evidence="3">
    <location>
        <begin position="2044"/>
        <end position="2059"/>
    </location>
</feature>
<feature type="compositionally biased region" description="Basic and acidic residues" evidence="3">
    <location>
        <begin position="103"/>
        <end position="130"/>
    </location>
</feature>
<reference evidence="4" key="2">
    <citation type="journal article" date="2019" name="IMA Fungus">
        <title>Genome sequencing and comparison of five Tilletia species to identify candidate genes for the detection of regulated species infecting wheat.</title>
        <authorList>
            <person name="Nguyen H.D.T."/>
            <person name="Sultana T."/>
            <person name="Kesanakurti P."/>
            <person name="Hambleton S."/>
        </authorList>
    </citation>
    <scope>NUCLEOTIDE SEQUENCE</scope>
    <source>
        <strain evidence="4">DAOMC 236416</strain>
    </source>
</reference>
<proteinExistence type="predicted"/>
<feature type="compositionally biased region" description="Low complexity" evidence="3">
    <location>
        <begin position="590"/>
        <end position="607"/>
    </location>
</feature>
<feature type="compositionally biased region" description="Low complexity" evidence="3">
    <location>
        <begin position="667"/>
        <end position="679"/>
    </location>
</feature>
<feature type="compositionally biased region" description="Low complexity" evidence="3">
    <location>
        <begin position="816"/>
        <end position="833"/>
    </location>
</feature>
<dbReference type="GO" id="GO:0035591">
    <property type="term" value="F:signaling adaptor activity"/>
    <property type="evidence" value="ECO:0007669"/>
    <property type="project" value="TreeGrafter"/>
</dbReference>
<feature type="compositionally biased region" description="Basic and acidic residues" evidence="3">
    <location>
        <begin position="555"/>
        <end position="567"/>
    </location>
</feature>
<feature type="region of interest" description="Disordered" evidence="3">
    <location>
        <begin position="1021"/>
        <end position="1090"/>
    </location>
</feature>
<evidence type="ECO:0000256" key="3">
    <source>
        <dbReference type="SAM" id="MobiDB-lite"/>
    </source>
</evidence>
<evidence type="ECO:0000313" key="4">
    <source>
        <dbReference type="EMBL" id="KAE8248667.1"/>
    </source>
</evidence>
<feature type="compositionally biased region" description="Polar residues" evidence="3">
    <location>
        <begin position="834"/>
        <end position="852"/>
    </location>
</feature>
<dbReference type="PANTHER" id="PTHR47566:SF1">
    <property type="entry name" value="PROTEIN NUD1"/>
    <property type="match status" value="1"/>
</dbReference>
<dbReference type="Pfam" id="PF13855">
    <property type="entry name" value="LRR_8"/>
    <property type="match status" value="2"/>
</dbReference>
<reference evidence="4" key="1">
    <citation type="submission" date="2016-04" db="EMBL/GenBank/DDBJ databases">
        <authorList>
            <person name="Nguyen H.D."/>
            <person name="Samba Siva P."/>
            <person name="Cullis J."/>
            <person name="Levesque C.A."/>
            <person name="Hambleton S."/>
        </authorList>
    </citation>
    <scope>NUCLEOTIDE SEQUENCE</scope>
    <source>
        <strain evidence="4">DAOMC 236416</strain>
    </source>
</reference>
<feature type="region of interest" description="Disordered" evidence="3">
    <location>
        <begin position="1358"/>
        <end position="1484"/>
    </location>
</feature>
<feature type="region of interest" description="Disordered" evidence="3">
    <location>
        <begin position="1"/>
        <end position="720"/>
    </location>
</feature>
<name>A0A8T8SUR0_9BASI</name>
<dbReference type="InterPro" id="IPR032675">
    <property type="entry name" value="LRR_dom_sf"/>
</dbReference>
<feature type="compositionally biased region" description="Polar residues" evidence="3">
    <location>
        <begin position="1423"/>
        <end position="1440"/>
    </location>
</feature>
<feature type="region of interest" description="Disordered" evidence="3">
    <location>
        <begin position="1856"/>
        <end position="1894"/>
    </location>
</feature>
<dbReference type="PROSITE" id="PS51450">
    <property type="entry name" value="LRR"/>
    <property type="match status" value="3"/>
</dbReference>
<feature type="compositionally biased region" description="Polar residues" evidence="3">
    <location>
        <begin position="1179"/>
        <end position="1193"/>
    </location>
</feature>
<organism evidence="4 5">
    <name type="scientific">Tilletia indica</name>
    <dbReference type="NCBI Taxonomy" id="43049"/>
    <lineage>
        <taxon>Eukaryota</taxon>
        <taxon>Fungi</taxon>
        <taxon>Dikarya</taxon>
        <taxon>Basidiomycota</taxon>
        <taxon>Ustilaginomycotina</taxon>
        <taxon>Exobasidiomycetes</taxon>
        <taxon>Tilletiales</taxon>
        <taxon>Tilletiaceae</taxon>
        <taxon>Tilletia</taxon>
    </lineage>
</organism>
<feature type="compositionally biased region" description="Low complexity" evidence="3">
    <location>
        <begin position="1861"/>
        <end position="1872"/>
    </location>
</feature>